<comment type="subcellular location">
    <subcellularLocation>
        <location evidence="1">Cell membrane</location>
        <topology evidence="1">Multi-pass membrane protein</topology>
    </subcellularLocation>
</comment>
<feature type="domain" description="Major facilitator superfamily (MFS) profile" evidence="7">
    <location>
        <begin position="34"/>
        <end position="412"/>
    </location>
</feature>
<feature type="transmembrane region" description="Helical" evidence="6">
    <location>
        <begin position="187"/>
        <end position="203"/>
    </location>
</feature>
<feature type="transmembrane region" description="Helical" evidence="6">
    <location>
        <begin position="267"/>
        <end position="289"/>
    </location>
</feature>
<keyword evidence="9" id="KW-1185">Reference proteome</keyword>
<proteinExistence type="predicted"/>
<feature type="transmembrane region" description="Helical" evidence="6">
    <location>
        <begin position="64"/>
        <end position="88"/>
    </location>
</feature>
<gene>
    <name evidence="8" type="ORF">OFY01_24360</name>
</gene>
<evidence type="ECO:0000259" key="7">
    <source>
        <dbReference type="PROSITE" id="PS50850"/>
    </source>
</evidence>
<sequence>MTQPNALRADPRADVPAHATHPNTDGRAGPRRALLLLLAVATGLSCAGNYVAQPLLDLISRELHLGSVLSGLVVTSAQAGYALGLLLLVPLGDVMDRRRLAVTLFAATTLFLTVSALAPSGPVLLASTVLTALTSVGAQVVVAHTAALATAETRGTAVATVMSGILLGGLLARTAAGALAGLAGWRTAYWVLAVLMAVAALALHRRMPRLPVTADLRYPALIASTLCLLRAEPVLHRRALLAGLGLASYSVQLVALTFLLAGPTYRWAPPAIGLFGLVGAVGVVAMTFAARLTDRGHVQKVTGGAVALLCAGWLTLLAGERSLAWLAVGVVALNVGQQAVLNSSQSVVYALRPEARSRVNSAFMTTFFLGGALGSALASVVWAAASWKGVCALGAALSAGAIAVWLRERAVARRARPDRQA</sequence>
<dbReference type="PROSITE" id="PS51300">
    <property type="entry name" value="NIRD"/>
    <property type="match status" value="1"/>
</dbReference>
<evidence type="ECO:0000256" key="5">
    <source>
        <dbReference type="SAM" id="MobiDB-lite"/>
    </source>
</evidence>
<protein>
    <submittedName>
        <fullName evidence="8">MFS transporter</fullName>
    </submittedName>
</protein>
<feature type="transmembrane region" description="Helical" evidence="6">
    <location>
        <begin position="124"/>
        <end position="143"/>
    </location>
</feature>
<dbReference type="Gene3D" id="1.20.1250.20">
    <property type="entry name" value="MFS general substrate transporter like domains"/>
    <property type="match status" value="1"/>
</dbReference>
<evidence type="ECO:0000256" key="6">
    <source>
        <dbReference type="SAM" id="Phobius"/>
    </source>
</evidence>
<dbReference type="PANTHER" id="PTHR42910:SF1">
    <property type="entry name" value="MAJOR FACILITATOR SUPERFAMILY (MFS) PROFILE DOMAIN-CONTAINING PROTEIN"/>
    <property type="match status" value="1"/>
</dbReference>
<keyword evidence="2 6" id="KW-0812">Transmembrane</keyword>
<dbReference type="EMBL" id="JAPHNL010000284">
    <property type="protein sequence ID" value="MCX3062834.1"/>
    <property type="molecule type" value="Genomic_DNA"/>
</dbReference>
<dbReference type="InterPro" id="IPR020846">
    <property type="entry name" value="MFS_dom"/>
</dbReference>
<organism evidence="8 9">
    <name type="scientific">Streptomyces beihaiensis</name>
    <dbReference type="NCBI Taxonomy" id="2984495"/>
    <lineage>
        <taxon>Bacteria</taxon>
        <taxon>Bacillati</taxon>
        <taxon>Actinomycetota</taxon>
        <taxon>Actinomycetes</taxon>
        <taxon>Kitasatosporales</taxon>
        <taxon>Streptomycetaceae</taxon>
        <taxon>Streptomyces</taxon>
    </lineage>
</organism>
<dbReference type="SUPFAM" id="SSF103473">
    <property type="entry name" value="MFS general substrate transporter"/>
    <property type="match status" value="1"/>
</dbReference>
<feature type="transmembrane region" description="Helical" evidence="6">
    <location>
        <begin position="301"/>
        <end position="318"/>
    </location>
</feature>
<feature type="transmembrane region" description="Helical" evidence="6">
    <location>
        <begin position="100"/>
        <end position="118"/>
    </location>
</feature>
<feature type="transmembrane region" description="Helical" evidence="6">
    <location>
        <begin position="239"/>
        <end position="261"/>
    </location>
</feature>
<evidence type="ECO:0000256" key="2">
    <source>
        <dbReference type="ARBA" id="ARBA00022692"/>
    </source>
</evidence>
<evidence type="ECO:0000256" key="4">
    <source>
        <dbReference type="ARBA" id="ARBA00023136"/>
    </source>
</evidence>
<accession>A0ABT3U0Q2</accession>
<dbReference type="PANTHER" id="PTHR42910">
    <property type="entry name" value="TRANSPORTER SCO4007-RELATED"/>
    <property type="match status" value="1"/>
</dbReference>
<evidence type="ECO:0000256" key="3">
    <source>
        <dbReference type="ARBA" id="ARBA00022989"/>
    </source>
</evidence>
<evidence type="ECO:0000256" key="1">
    <source>
        <dbReference type="ARBA" id="ARBA00004651"/>
    </source>
</evidence>
<keyword evidence="4 6" id="KW-0472">Membrane</keyword>
<keyword evidence="3 6" id="KW-1133">Transmembrane helix</keyword>
<feature type="transmembrane region" description="Helical" evidence="6">
    <location>
        <begin position="387"/>
        <end position="406"/>
    </location>
</feature>
<dbReference type="InterPro" id="IPR036259">
    <property type="entry name" value="MFS_trans_sf"/>
</dbReference>
<evidence type="ECO:0000313" key="8">
    <source>
        <dbReference type="EMBL" id="MCX3062834.1"/>
    </source>
</evidence>
<feature type="transmembrane region" description="Helical" evidence="6">
    <location>
        <begin position="33"/>
        <end position="52"/>
    </location>
</feature>
<dbReference type="RefSeq" id="WP_266603287.1">
    <property type="nucleotide sequence ID" value="NZ_JAPHNL010000284.1"/>
</dbReference>
<dbReference type="Pfam" id="PF07690">
    <property type="entry name" value="MFS_1"/>
    <property type="match status" value="1"/>
</dbReference>
<feature type="transmembrane region" description="Helical" evidence="6">
    <location>
        <begin position="324"/>
        <end position="341"/>
    </location>
</feature>
<feature type="transmembrane region" description="Helical" evidence="6">
    <location>
        <begin position="155"/>
        <end position="175"/>
    </location>
</feature>
<dbReference type="InterPro" id="IPR011701">
    <property type="entry name" value="MFS"/>
</dbReference>
<evidence type="ECO:0000313" key="9">
    <source>
        <dbReference type="Proteomes" id="UP001163064"/>
    </source>
</evidence>
<feature type="transmembrane region" description="Helical" evidence="6">
    <location>
        <begin position="362"/>
        <end position="381"/>
    </location>
</feature>
<dbReference type="PROSITE" id="PS50850">
    <property type="entry name" value="MFS"/>
    <property type="match status" value="1"/>
</dbReference>
<feature type="region of interest" description="Disordered" evidence="5">
    <location>
        <begin position="1"/>
        <end position="26"/>
    </location>
</feature>
<dbReference type="CDD" id="cd17324">
    <property type="entry name" value="MFS_NepI_like"/>
    <property type="match status" value="1"/>
</dbReference>
<name>A0ABT3U0Q2_9ACTN</name>
<dbReference type="Proteomes" id="UP001163064">
    <property type="component" value="Unassembled WGS sequence"/>
</dbReference>
<reference evidence="8" key="1">
    <citation type="submission" date="2022-10" db="EMBL/GenBank/DDBJ databases">
        <title>Streptomyces beihaiensis sp. nov., a chitin degrading actinobacterium, isolated from shrimp pond soil.</title>
        <authorList>
            <person name="Xie J."/>
            <person name="Shen N."/>
        </authorList>
    </citation>
    <scope>NUCLEOTIDE SEQUENCE</scope>
    <source>
        <strain evidence="8">GXMU-J5</strain>
    </source>
</reference>
<comment type="caution">
    <text evidence="8">The sequence shown here is derived from an EMBL/GenBank/DDBJ whole genome shotgun (WGS) entry which is preliminary data.</text>
</comment>